<dbReference type="OMA" id="DACNSWE"/>
<organism evidence="3 4">
    <name type="scientific">Taxus chinensis</name>
    <name type="common">Chinese yew</name>
    <name type="synonym">Taxus wallichiana var. chinensis</name>
    <dbReference type="NCBI Taxonomy" id="29808"/>
    <lineage>
        <taxon>Eukaryota</taxon>
        <taxon>Viridiplantae</taxon>
        <taxon>Streptophyta</taxon>
        <taxon>Embryophyta</taxon>
        <taxon>Tracheophyta</taxon>
        <taxon>Spermatophyta</taxon>
        <taxon>Pinopsida</taxon>
        <taxon>Pinidae</taxon>
        <taxon>Conifers II</taxon>
        <taxon>Cupressales</taxon>
        <taxon>Taxaceae</taxon>
        <taxon>Taxus</taxon>
    </lineage>
</organism>
<dbReference type="Proteomes" id="UP000824469">
    <property type="component" value="Unassembled WGS sequence"/>
</dbReference>
<name>A0AA38GAB8_TAXCH</name>
<feature type="coiled-coil region" evidence="1">
    <location>
        <begin position="174"/>
        <end position="208"/>
    </location>
</feature>
<comment type="caution">
    <text evidence="3">The sequence shown here is derived from an EMBL/GenBank/DDBJ whole genome shotgun (WGS) entry which is preliminary data.</text>
</comment>
<reference evidence="3 4" key="1">
    <citation type="journal article" date="2021" name="Nat. Plants">
        <title>The Taxus genome provides insights into paclitaxel biosynthesis.</title>
        <authorList>
            <person name="Xiong X."/>
            <person name="Gou J."/>
            <person name="Liao Q."/>
            <person name="Li Y."/>
            <person name="Zhou Q."/>
            <person name="Bi G."/>
            <person name="Li C."/>
            <person name="Du R."/>
            <person name="Wang X."/>
            <person name="Sun T."/>
            <person name="Guo L."/>
            <person name="Liang H."/>
            <person name="Lu P."/>
            <person name="Wu Y."/>
            <person name="Zhang Z."/>
            <person name="Ro D.K."/>
            <person name="Shang Y."/>
            <person name="Huang S."/>
            <person name="Yan J."/>
        </authorList>
    </citation>
    <scope>NUCLEOTIDE SEQUENCE [LARGE SCALE GENOMIC DNA]</scope>
    <source>
        <strain evidence="3">Ta-2019</strain>
    </source>
</reference>
<dbReference type="EMBL" id="JAHRHJ020000004">
    <property type="protein sequence ID" value="KAH9318287.1"/>
    <property type="molecule type" value="Genomic_DNA"/>
</dbReference>
<feature type="compositionally biased region" description="Polar residues" evidence="2">
    <location>
        <begin position="47"/>
        <end position="59"/>
    </location>
</feature>
<evidence type="ECO:0000313" key="4">
    <source>
        <dbReference type="Proteomes" id="UP000824469"/>
    </source>
</evidence>
<feature type="non-terminal residue" evidence="3">
    <location>
        <position position="1"/>
    </location>
</feature>
<dbReference type="PANTHER" id="PTHR35493">
    <property type="entry name" value="STRUCTURAL MAINTENANCE OF CHROMOSOMES PROTEIN"/>
    <property type="match status" value="1"/>
</dbReference>
<protein>
    <submittedName>
        <fullName evidence="3">Uncharacterized protein</fullName>
    </submittedName>
</protein>
<evidence type="ECO:0000256" key="2">
    <source>
        <dbReference type="SAM" id="MobiDB-lite"/>
    </source>
</evidence>
<accession>A0AA38GAB8</accession>
<feature type="compositionally biased region" description="Polar residues" evidence="2">
    <location>
        <begin position="1"/>
        <end position="18"/>
    </location>
</feature>
<feature type="compositionally biased region" description="Low complexity" evidence="2">
    <location>
        <begin position="22"/>
        <end position="31"/>
    </location>
</feature>
<feature type="region of interest" description="Disordered" evidence="2">
    <location>
        <begin position="1"/>
        <end position="87"/>
    </location>
</feature>
<keyword evidence="1" id="KW-0175">Coiled coil</keyword>
<keyword evidence="4" id="KW-1185">Reference proteome</keyword>
<evidence type="ECO:0000313" key="3">
    <source>
        <dbReference type="EMBL" id="KAH9318287.1"/>
    </source>
</evidence>
<dbReference type="AlphaFoldDB" id="A0AA38GAB8"/>
<gene>
    <name evidence="3" type="ORF">KI387_020056</name>
</gene>
<proteinExistence type="predicted"/>
<sequence>MANRGSSATRYERQSSTPFDGRSSVSSQRSDSSGERRVSSVKRLVNRYSSPCSTKNKTPSSSRKEPSSSIVNTKSYISPAHSKAKPDCHNMTSLVKKFMDSKKLVPPNANTLVIPADFIAQDLKKTSTKPTKFKSLQEKLLHKVSGKSAGSHSHKKMLTDSKPTRPLSLVLKSEEELLQQNREHRVEIDELQSMLAAKNAEVEGLRSLGIMLKELCSKQQDEIKALKSSFPANRKDSFRLHELLEKQGTELKQARLVIPTLQEQVTSLTAQLKSLAEGLAEVKADKDAMKAYFDEHVTTPKTPTIHWEAEDSKEFCTSEPTTPVSQEDMMLKDMNPCLTPYYARTKSQEFEVIGYGLTDEEQLAEALHKLVIGSEHKQDVLQEHCMNVLRKSVSCSTDSTRLRSGKKVPTADENRLGFANLH</sequence>
<dbReference type="PANTHER" id="PTHR35493:SF1">
    <property type="entry name" value="STRUCTURAL MAINTENANCE OF CHROMOSOMES PROTEIN"/>
    <property type="match status" value="1"/>
</dbReference>
<evidence type="ECO:0000256" key="1">
    <source>
        <dbReference type="SAM" id="Coils"/>
    </source>
</evidence>